<reference evidence="1" key="2">
    <citation type="journal article" date="2012" name="PLoS ONE">
        <title>A Deeply Branching Thermophilic Bacterium with an Ancient Acetyl-CoA Pathway Dominates a Subsurface Ecosystem.</title>
        <authorList>
            <person name="Takami H."/>
            <person name="Noguchi H."/>
            <person name="Takaki Y."/>
            <person name="Uchiyama I."/>
            <person name="Toyoda A."/>
            <person name="Nishi S."/>
            <person name="Chee G.-J."/>
            <person name="Arai W."/>
            <person name="Nunoura T."/>
            <person name="Itoh T."/>
            <person name="Hattori M."/>
            <person name="Takai K."/>
        </authorList>
    </citation>
    <scope>NUCLEOTIDE SEQUENCE</scope>
</reference>
<name>H5SKG5_9BACT</name>
<reference evidence="1" key="1">
    <citation type="journal article" date="2005" name="Environ. Microbiol.">
        <title>Genetic and functional properties of uncultivated thermophilic crenarchaeotes from a subsurface gold mine as revealed by analysis of genome fragments.</title>
        <authorList>
            <person name="Nunoura T."/>
            <person name="Hirayama H."/>
            <person name="Takami H."/>
            <person name="Oida H."/>
            <person name="Nishi S."/>
            <person name="Shimamura S."/>
            <person name="Suzuki Y."/>
            <person name="Inagaki F."/>
            <person name="Takai K."/>
            <person name="Nealson K.H."/>
            <person name="Horikoshi K."/>
        </authorList>
    </citation>
    <scope>NUCLEOTIDE SEQUENCE</scope>
</reference>
<proteinExistence type="predicted"/>
<protein>
    <submittedName>
        <fullName evidence="1">Uncharacterized protein</fullName>
    </submittedName>
</protein>
<organism evidence="1">
    <name type="scientific">uncultured Acetothermia bacterium</name>
    <dbReference type="NCBI Taxonomy" id="236499"/>
    <lineage>
        <taxon>Bacteria</taxon>
        <taxon>Candidatus Bipolaricaulota</taxon>
        <taxon>environmental samples</taxon>
    </lineage>
</organism>
<gene>
    <name evidence="1" type="ORF">HGMM_F41F10C29</name>
</gene>
<dbReference type="EMBL" id="AP011754">
    <property type="protein sequence ID" value="BAL56651.1"/>
    <property type="molecule type" value="Genomic_DNA"/>
</dbReference>
<evidence type="ECO:0000313" key="1">
    <source>
        <dbReference type="EMBL" id="BAL56651.1"/>
    </source>
</evidence>
<dbReference type="AlphaFoldDB" id="H5SKG5"/>
<accession>H5SKG5</accession>
<sequence>MISLDEIWSWYETARDSLRIIRALWETQPDLIPPSVTMGTVFETQPRSEVLRRLQQAERELDDLTIVALWASIESLYKKIPRTTKEEQQIQDIKDYRDWIAHGRRLGRGKERPPPPVTPDVAYARLKKALESIQER</sequence>